<feature type="transmembrane region" description="Helical" evidence="6">
    <location>
        <begin position="180"/>
        <end position="200"/>
    </location>
</feature>
<keyword evidence="5" id="KW-0675">Receptor</keyword>
<name>A0ABM0MNN9_SACKO</name>
<keyword evidence="8" id="KW-1185">Reference proteome</keyword>
<evidence type="ECO:0000256" key="5">
    <source>
        <dbReference type="RuleBase" id="RU000688"/>
    </source>
</evidence>
<evidence type="ECO:0000256" key="3">
    <source>
        <dbReference type="ARBA" id="ARBA00022989"/>
    </source>
</evidence>
<accession>A0ABM0MNN9</accession>
<evidence type="ECO:0000259" key="7">
    <source>
        <dbReference type="PROSITE" id="PS50262"/>
    </source>
</evidence>
<evidence type="ECO:0000313" key="8">
    <source>
        <dbReference type="Proteomes" id="UP000694865"/>
    </source>
</evidence>
<dbReference type="Gene3D" id="1.20.1070.10">
    <property type="entry name" value="Rhodopsin 7-helix transmembrane proteins"/>
    <property type="match status" value="1"/>
</dbReference>
<feature type="domain" description="G-protein coupled receptors family 1 profile" evidence="7">
    <location>
        <begin position="35"/>
        <end position="284"/>
    </location>
</feature>
<dbReference type="PROSITE" id="PS50262">
    <property type="entry name" value="G_PROTEIN_RECEP_F1_2"/>
    <property type="match status" value="1"/>
</dbReference>
<dbReference type="PANTHER" id="PTHR45698:SF1">
    <property type="entry name" value="TRACE AMINE-ASSOCIATED RECEPTOR 13C-LIKE"/>
    <property type="match status" value="1"/>
</dbReference>
<dbReference type="RefSeq" id="XP_006821630.1">
    <property type="nucleotide sequence ID" value="XM_006821567.1"/>
</dbReference>
<evidence type="ECO:0000256" key="2">
    <source>
        <dbReference type="ARBA" id="ARBA00022692"/>
    </source>
</evidence>
<feature type="transmembrane region" description="Helical" evidence="6">
    <location>
        <begin position="100"/>
        <end position="127"/>
    </location>
</feature>
<dbReference type="PROSITE" id="PS00237">
    <property type="entry name" value="G_PROTEIN_RECEP_F1_1"/>
    <property type="match status" value="1"/>
</dbReference>
<feature type="transmembrane region" description="Helical" evidence="6">
    <location>
        <begin position="265"/>
        <end position="286"/>
    </location>
</feature>
<dbReference type="SMART" id="SM01381">
    <property type="entry name" value="7TM_GPCR_Srsx"/>
    <property type="match status" value="1"/>
</dbReference>
<proteinExistence type="inferred from homology"/>
<dbReference type="InterPro" id="IPR017452">
    <property type="entry name" value="GPCR_Rhodpsn_7TM"/>
</dbReference>
<evidence type="ECO:0000313" key="9">
    <source>
        <dbReference type="RefSeq" id="XP_006821630.1"/>
    </source>
</evidence>
<gene>
    <name evidence="9" type="primary">LOC102810178</name>
</gene>
<evidence type="ECO:0000256" key="1">
    <source>
        <dbReference type="ARBA" id="ARBA00004370"/>
    </source>
</evidence>
<comment type="subcellular location">
    <subcellularLocation>
        <location evidence="1">Membrane</location>
    </subcellularLocation>
</comment>
<dbReference type="PANTHER" id="PTHR45698">
    <property type="entry name" value="TRACE AMINE-ASSOCIATED RECEPTOR 19N-RELATED"/>
    <property type="match status" value="1"/>
</dbReference>
<dbReference type="PRINTS" id="PR00237">
    <property type="entry name" value="GPCRRHODOPSN"/>
</dbReference>
<feature type="transmembrane region" description="Helical" evidence="6">
    <location>
        <begin position="23"/>
        <end position="43"/>
    </location>
</feature>
<dbReference type="InterPro" id="IPR000276">
    <property type="entry name" value="GPCR_Rhodpsn"/>
</dbReference>
<feature type="transmembrane region" description="Helical" evidence="6">
    <location>
        <begin position="55"/>
        <end position="80"/>
    </location>
</feature>
<dbReference type="Pfam" id="PF00001">
    <property type="entry name" value="7tm_1"/>
    <property type="match status" value="1"/>
</dbReference>
<keyword evidence="4 6" id="KW-0472">Membrane</keyword>
<comment type="similarity">
    <text evidence="5">Belongs to the G-protein coupled receptor 1 family.</text>
</comment>
<protein>
    <submittedName>
        <fullName evidence="9">Allatostatin-A receptor-like</fullName>
    </submittedName>
</protein>
<sequence>MEFENRSNSTSIAENVPFRYPEYLQLIVGIIGVIGNALVFILVAKVKFLQTTPNLFVASLAMTDLLASLLILAKLVYMTYPVPDYFHMTLYCKVVLSDVFFWMTAISSVFILIGVTIDRFCAIVYPFRYQASFTNAKAYILIVLAWMLAIVFVLFIPFVYEYQNGKCLQDFNNRTHQVVTGIGFFLFTYIFPMIFMVFAYTKMFKVICNASSDVQSQSSAISSRVRILKMLTTVVVVFFICWSPNQWMYFLLSTFEVRVDFYSTYYETTVLMCLGNSCINPFIYALKSRQFYEGFRTLVGCTNTIDHVDGI</sequence>
<organism evidence="8 9">
    <name type="scientific">Saccoglossus kowalevskii</name>
    <name type="common">Acorn worm</name>
    <dbReference type="NCBI Taxonomy" id="10224"/>
    <lineage>
        <taxon>Eukaryota</taxon>
        <taxon>Metazoa</taxon>
        <taxon>Hemichordata</taxon>
        <taxon>Enteropneusta</taxon>
        <taxon>Harrimaniidae</taxon>
        <taxon>Saccoglossus</taxon>
    </lineage>
</organism>
<dbReference type="Proteomes" id="UP000694865">
    <property type="component" value="Unplaced"/>
</dbReference>
<keyword evidence="5" id="KW-0297">G-protein coupled receptor</keyword>
<dbReference type="SUPFAM" id="SSF81321">
    <property type="entry name" value="Family A G protein-coupled receptor-like"/>
    <property type="match status" value="1"/>
</dbReference>
<dbReference type="CDD" id="cd00637">
    <property type="entry name" value="7tm_classA_rhodopsin-like"/>
    <property type="match status" value="1"/>
</dbReference>
<feature type="transmembrane region" description="Helical" evidence="6">
    <location>
        <begin position="139"/>
        <end position="160"/>
    </location>
</feature>
<keyword evidence="5" id="KW-0807">Transducer</keyword>
<keyword evidence="3 6" id="KW-1133">Transmembrane helix</keyword>
<dbReference type="GeneID" id="102810178"/>
<evidence type="ECO:0000256" key="6">
    <source>
        <dbReference type="SAM" id="Phobius"/>
    </source>
</evidence>
<feature type="transmembrane region" description="Helical" evidence="6">
    <location>
        <begin position="227"/>
        <end position="245"/>
    </location>
</feature>
<keyword evidence="2 5" id="KW-0812">Transmembrane</keyword>
<evidence type="ECO:0000256" key="4">
    <source>
        <dbReference type="ARBA" id="ARBA00023136"/>
    </source>
</evidence>
<reference evidence="9" key="1">
    <citation type="submission" date="2025-08" db="UniProtKB">
        <authorList>
            <consortium name="RefSeq"/>
        </authorList>
    </citation>
    <scope>IDENTIFICATION</scope>
    <source>
        <tissue evidence="9">Testes</tissue>
    </source>
</reference>